<accession>A0A2Z6M7U3</accession>
<evidence type="ECO:0000313" key="3">
    <source>
        <dbReference type="Proteomes" id="UP000242715"/>
    </source>
</evidence>
<dbReference type="EMBL" id="DF973374">
    <property type="protein sequence ID" value="GAU28534.1"/>
    <property type="molecule type" value="Genomic_DNA"/>
</dbReference>
<feature type="region of interest" description="Disordered" evidence="1">
    <location>
        <begin position="1"/>
        <end position="21"/>
    </location>
</feature>
<evidence type="ECO:0000313" key="2">
    <source>
        <dbReference type="EMBL" id="GAU28534.1"/>
    </source>
</evidence>
<gene>
    <name evidence="2" type="ORF">TSUD_156910</name>
</gene>
<dbReference type="AlphaFoldDB" id="A0A2Z6M7U3"/>
<protein>
    <submittedName>
        <fullName evidence="2">Uncharacterized protein</fullName>
    </submittedName>
</protein>
<dbReference type="Proteomes" id="UP000242715">
    <property type="component" value="Unassembled WGS sequence"/>
</dbReference>
<keyword evidence="3" id="KW-1185">Reference proteome</keyword>
<sequence>MWTNQGPIPTKEGHADQSATSTSTCSLTVAHCANYMTWYMNISHPYFDPLPPGNPVRPVELDVVVQDEANVGDKRTIDLVVGLREI</sequence>
<evidence type="ECO:0000256" key="1">
    <source>
        <dbReference type="SAM" id="MobiDB-lite"/>
    </source>
</evidence>
<organism evidence="2 3">
    <name type="scientific">Trifolium subterraneum</name>
    <name type="common">Subterranean clover</name>
    <dbReference type="NCBI Taxonomy" id="3900"/>
    <lineage>
        <taxon>Eukaryota</taxon>
        <taxon>Viridiplantae</taxon>
        <taxon>Streptophyta</taxon>
        <taxon>Embryophyta</taxon>
        <taxon>Tracheophyta</taxon>
        <taxon>Spermatophyta</taxon>
        <taxon>Magnoliopsida</taxon>
        <taxon>eudicotyledons</taxon>
        <taxon>Gunneridae</taxon>
        <taxon>Pentapetalae</taxon>
        <taxon>rosids</taxon>
        <taxon>fabids</taxon>
        <taxon>Fabales</taxon>
        <taxon>Fabaceae</taxon>
        <taxon>Papilionoideae</taxon>
        <taxon>50 kb inversion clade</taxon>
        <taxon>NPAAA clade</taxon>
        <taxon>Hologalegina</taxon>
        <taxon>IRL clade</taxon>
        <taxon>Trifolieae</taxon>
        <taxon>Trifolium</taxon>
    </lineage>
</organism>
<name>A0A2Z6M7U3_TRISU</name>
<reference evidence="3" key="1">
    <citation type="journal article" date="2017" name="Front. Plant Sci.">
        <title>Climate Clever Clovers: New Paradigm to Reduce the Environmental Footprint of Ruminants by Breeding Low Methanogenic Forages Utilizing Haplotype Variation.</title>
        <authorList>
            <person name="Kaur P."/>
            <person name="Appels R."/>
            <person name="Bayer P.E."/>
            <person name="Keeble-Gagnere G."/>
            <person name="Wang J."/>
            <person name="Hirakawa H."/>
            <person name="Shirasawa K."/>
            <person name="Vercoe P."/>
            <person name="Stefanova K."/>
            <person name="Durmic Z."/>
            <person name="Nichols P."/>
            <person name="Revell C."/>
            <person name="Isobe S.N."/>
            <person name="Edwards D."/>
            <person name="Erskine W."/>
        </authorList>
    </citation>
    <scope>NUCLEOTIDE SEQUENCE [LARGE SCALE GENOMIC DNA]</scope>
    <source>
        <strain evidence="3">cv. Daliak</strain>
    </source>
</reference>
<proteinExistence type="predicted"/>